<dbReference type="Pfam" id="PF24163">
    <property type="entry name" value="HCP"/>
    <property type="match status" value="1"/>
</dbReference>
<evidence type="ECO:0000313" key="1">
    <source>
        <dbReference type="EMBL" id="GAG07419.1"/>
    </source>
</evidence>
<gene>
    <name evidence="1" type="ORF">S01H1_44443</name>
</gene>
<dbReference type="AlphaFoldDB" id="X0UNQ5"/>
<dbReference type="EMBL" id="BARS01028350">
    <property type="protein sequence ID" value="GAG07419.1"/>
    <property type="molecule type" value="Genomic_DNA"/>
</dbReference>
<accession>X0UNQ5</accession>
<proteinExistence type="predicted"/>
<dbReference type="InterPro" id="IPR056472">
    <property type="entry name" value="HCP"/>
</dbReference>
<reference evidence="1" key="1">
    <citation type="journal article" date="2014" name="Front. Microbiol.">
        <title>High frequency of phylogenetically diverse reductive dehalogenase-homologous genes in deep subseafloor sedimentary metagenomes.</title>
        <authorList>
            <person name="Kawai M."/>
            <person name="Futagami T."/>
            <person name="Toyoda A."/>
            <person name="Takaki Y."/>
            <person name="Nishi S."/>
            <person name="Hori S."/>
            <person name="Arai W."/>
            <person name="Tsubouchi T."/>
            <person name="Morono Y."/>
            <person name="Uchiyama I."/>
            <person name="Ito T."/>
            <person name="Fujiyama A."/>
            <person name="Inagaki F."/>
            <person name="Takami H."/>
        </authorList>
    </citation>
    <scope>NUCLEOTIDE SEQUENCE</scope>
    <source>
        <strain evidence="1">Expedition CK06-06</strain>
    </source>
</reference>
<feature type="non-terminal residue" evidence="1">
    <location>
        <position position="1"/>
    </location>
</feature>
<protein>
    <submittedName>
        <fullName evidence="1">Uncharacterized protein</fullName>
    </submittedName>
</protein>
<sequence>DFFSSDKTEYFNIIECQSWVQLTEFPLNSITTVAERLNYNSDYTLLTTAAFEYYYNTVTESVERTTTSGGGKYFPTGPAAVRVVYSAGYDTTVPEDLMLAVVDLITFYAKKERKERRIIGNTSISGAGESHLRGFTGFPDHITRVLNYYRAE</sequence>
<name>X0UNQ5_9ZZZZ</name>
<comment type="caution">
    <text evidence="1">The sequence shown here is derived from an EMBL/GenBank/DDBJ whole genome shotgun (WGS) entry which is preliminary data.</text>
</comment>
<organism evidence="1">
    <name type="scientific">marine sediment metagenome</name>
    <dbReference type="NCBI Taxonomy" id="412755"/>
    <lineage>
        <taxon>unclassified sequences</taxon>
        <taxon>metagenomes</taxon>
        <taxon>ecological metagenomes</taxon>
    </lineage>
</organism>